<dbReference type="AlphaFoldDB" id="A0A1N6T1Q9"/>
<organism evidence="1 2">
    <name type="scientific">Micromonospora avicenniae</name>
    <dbReference type="NCBI Taxonomy" id="1198245"/>
    <lineage>
        <taxon>Bacteria</taxon>
        <taxon>Bacillati</taxon>
        <taxon>Actinomycetota</taxon>
        <taxon>Actinomycetes</taxon>
        <taxon>Micromonosporales</taxon>
        <taxon>Micromonosporaceae</taxon>
        <taxon>Micromonospora</taxon>
    </lineage>
</organism>
<reference evidence="1 2" key="1">
    <citation type="submission" date="2017-01" db="EMBL/GenBank/DDBJ databases">
        <authorList>
            <person name="Mah S.A."/>
            <person name="Swanson W.J."/>
            <person name="Moy G.W."/>
            <person name="Vacquier V.D."/>
        </authorList>
    </citation>
    <scope>NUCLEOTIDE SEQUENCE [LARGE SCALE GENOMIC DNA]</scope>
    <source>
        <strain evidence="1 2">DSM 45758</strain>
    </source>
</reference>
<dbReference type="InterPro" id="IPR032710">
    <property type="entry name" value="NTF2-like_dom_sf"/>
</dbReference>
<dbReference type="SUPFAM" id="SSF54427">
    <property type="entry name" value="NTF2-like"/>
    <property type="match status" value="1"/>
</dbReference>
<name>A0A1N6T1Q9_9ACTN</name>
<keyword evidence="2" id="KW-1185">Reference proteome</keyword>
<evidence type="ECO:0008006" key="3">
    <source>
        <dbReference type="Google" id="ProtNLM"/>
    </source>
</evidence>
<evidence type="ECO:0000313" key="1">
    <source>
        <dbReference type="EMBL" id="SIQ47335.1"/>
    </source>
</evidence>
<dbReference type="RefSeq" id="WP_217696726.1">
    <property type="nucleotide sequence ID" value="NZ_FTNF01000002.1"/>
</dbReference>
<dbReference type="Proteomes" id="UP000186004">
    <property type="component" value="Unassembled WGS sequence"/>
</dbReference>
<sequence>MGKRDLMKDDQRVEGNLKGMDDLDFQGWNNADWNGVFAHHHTEDVLVDWKGQEPTHGIQQHIDAMKAYVDSAGGTPPQITSHPIAFGSGEWTCVIGEFEDGSRMVTVAKWRDGAIAEEYIWA</sequence>
<dbReference type="EMBL" id="FTNF01000002">
    <property type="protein sequence ID" value="SIQ47335.1"/>
    <property type="molecule type" value="Genomic_DNA"/>
</dbReference>
<accession>A0A1N6T1Q9</accession>
<evidence type="ECO:0000313" key="2">
    <source>
        <dbReference type="Proteomes" id="UP000186004"/>
    </source>
</evidence>
<proteinExistence type="predicted"/>
<protein>
    <recommendedName>
        <fullName evidence="3">SnoaL-like domain-containing protein</fullName>
    </recommendedName>
</protein>
<gene>
    <name evidence="1" type="ORF">SAMN05444858_102478</name>
</gene>